<dbReference type="PANTHER" id="PTHR42918">
    <property type="entry name" value="LYSYL-TRNA SYNTHETASE"/>
    <property type="match status" value="1"/>
</dbReference>
<dbReference type="InterPro" id="IPR004525">
    <property type="entry name" value="EpmA"/>
</dbReference>
<dbReference type="InterPro" id="IPR006195">
    <property type="entry name" value="aa-tRNA-synth_II"/>
</dbReference>
<protein>
    <recommendedName>
        <fullName evidence="6">Elongation factor P--(R)-beta-lysine ligase</fullName>
        <shortName evidence="6">EF-P--(R)-beta-lysine ligase</shortName>
        <ecNumber evidence="6">6.3.2.-</ecNumber>
    </recommendedName>
    <alternativeName>
        <fullName evidence="6">EF-P post-translational modification enzyme A</fullName>
    </alternativeName>
    <alternativeName>
        <fullName evidence="6">EF-P-lysine lysyltransferase</fullName>
    </alternativeName>
</protein>
<comment type="catalytic activity">
    <reaction evidence="5">
        <text>D-beta-lysine + L-lysyl-[protein] + ATP = N(6)-((3R)-3,6-diaminohexanoyl)-L-lysyl-[protein] + AMP + diphosphate + H(+)</text>
        <dbReference type="Rhea" id="RHEA:83435"/>
        <dbReference type="Rhea" id="RHEA-COMP:9752"/>
        <dbReference type="Rhea" id="RHEA-COMP:20131"/>
        <dbReference type="ChEBI" id="CHEBI:15378"/>
        <dbReference type="ChEBI" id="CHEBI:29969"/>
        <dbReference type="ChEBI" id="CHEBI:30616"/>
        <dbReference type="ChEBI" id="CHEBI:33019"/>
        <dbReference type="ChEBI" id="CHEBI:84138"/>
        <dbReference type="ChEBI" id="CHEBI:156053"/>
        <dbReference type="ChEBI" id="CHEBI:456215"/>
    </reaction>
    <physiologicalReaction direction="left-to-right" evidence="5">
        <dbReference type="Rhea" id="RHEA:83436"/>
    </physiologicalReaction>
</comment>
<name>A0A5S3V1M4_9GAMM</name>
<comment type="similarity">
    <text evidence="6">Belongs to the class-II aminoacyl-tRNA synthetase family. EpmA subfamily.</text>
</comment>
<dbReference type="PRINTS" id="PR00982">
    <property type="entry name" value="TRNASYNTHLYS"/>
</dbReference>
<accession>A0A5S3V1M4</accession>
<dbReference type="GO" id="GO:0000049">
    <property type="term" value="F:tRNA binding"/>
    <property type="evidence" value="ECO:0007669"/>
    <property type="project" value="TreeGrafter"/>
</dbReference>
<dbReference type="Gene3D" id="3.30.930.10">
    <property type="entry name" value="Bira Bifunctional Protein, Domain 2"/>
    <property type="match status" value="1"/>
</dbReference>
<keyword evidence="2 6" id="KW-0436">Ligase</keyword>
<comment type="function">
    <text evidence="6">With EpmB is involved in the beta-lysylation step of the post-translational modification of translation elongation factor P (EF-P). Catalyzes the ATP-dependent activation of (R)-beta-lysine produced by EpmB, forming a lysyl-adenylate, from which the beta-lysyl moiety is then transferred to the epsilon-amino group of a conserved specific lysine residue in EF-P.</text>
</comment>
<keyword evidence="4 6" id="KW-0067">ATP-binding</keyword>
<dbReference type="GO" id="GO:0006430">
    <property type="term" value="P:lysyl-tRNA aminoacylation"/>
    <property type="evidence" value="ECO:0007669"/>
    <property type="project" value="InterPro"/>
</dbReference>
<comment type="subunit">
    <text evidence="1 6">Homodimer.</text>
</comment>
<dbReference type="HAMAP" id="MF_00174">
    <property type="entry name" value="EF_P_modif_A"/>
    <property type="match status" value="1"/>
</dbReference>
<feature type="binding site" evidence="6">
    <location>
        <position position="307"/>
    </location>
    <ligand>
        <name>ATP</name>
        <dbReference type="ChEBI" id="CHEBI:30616"/>
    </ligand>
</feature>
<keyword evidence="3 6" id="KW-0547">Nucleotide-binding</keyword>
<dbReference type="PANTHER" id="PTHR42918:SF6">
    <property type="entry name" value="ELONGATION FACTOR P--(R)-BETA-LYSINE LIGASE"/>
    <property type="match status" value="1"/>
</dbReference>
<dbReference type="RefSeq" id="WP_138537379.1">
    <property type="nucleotide sequence ID" value="NZ_CP045429.1"/>
</dbReference>
<dbReference type="SUPFAM" id="SSF55681">
    <property type="entry name" value="Class II aaRS and biotin synthetases"/>
    <property type="match status" value="1"/>
</dbReference>
<evidence type="ECO:0000313" key="9">
    <source>
        <dbReference type="Proteomes" id="UP000305729"/>
    </source>
</evidence>
<dbReference type="EMBL" id="CP045429">
    <property type="protein sequence ID" value="QPB84715.1"/>
    <property type="molecule type" value="Genomic_DNA"/>
</dbReference>
<sequence>MSHSAPDPVSDIVWAPSASIDTLRQRAGILAKIRTFFAEREVLEVETPSLSQASVTDVHLASFATTFVGPGHATGTPLYLQTSPEFAMKRLLAAGSGAIYQVGKAFRNEESGRHHNPEFTMLEWYRPGFDEFRLMTEVNDLMQAILGCPEAESLSYQQAFITHLGLDPLSASMEELRQLASQRGHAHVAEQEQHRDTLLQLLFCMEIEPLIGQQAPCFVYHFPASQAALAQLNDKDPRVAGRFELYYRGMELANGFNELTDGVEQSARFDEDNAQRIAMGLAPVAKDARFLAALTQGLPACAGVALGVDRLVMLATGKKQLKEVIAFDVDRA</sequence>
<dbReference type="GO" id="GO:0003746">
    <property type="term" value="F:translation elongation factor activity"/>
    <property type="evidence" value="ECO:0007669"/>
    <property type="project" value="UniProtKB-KW"/>
</dbReference>
<dbReference type="Pfam" id="PF00152">
    <property type="entry name" value="tRNA-synt_2"/>
    <property type="match status" value="1"/>
</dbReference>
<evidence type="ECO:0000256" key="2">
    <source>
        <dbReference type="ARBA" id="ARBA00022598"/>
    </source>
</evidence>
<dbReference type="EC" id="6.3.2.-" evidence="6"/>
<evidence type="ECO:0000256" key="4">
    <source>
        <dbReference type="ARBA" id="ARBA00022840"/>
    </source>
</evidence>
<evidence type="ECO:0000256" key="1">
    <source>
        <dbReference type="ARBA" id="ARBA00011738"/>
    </source>
</evidence>
<evidence type="ECO:0000256" key="3">
    <source>
        <dbReference type="ARBA" id="ARBA00022741"/>
    </source>
</evidence>
<feature type="binding site" evidence="6">
    <location>
        <begin position="251"/>
        <end position="252"/>
    </location>
    <ligand>
        <name>ATP</name>
        <dbReference type="ChEBI" id="CHEBI:30616"/>
    </ligand>
</feature>
<dbReference type="InterPro" id="IPR045864">
    <property type="entry name" value="aa-tRNA-synth_II/BPL/LPL"/>
</dbReference>
<feature type="domain" description="Aminoacyl-transfer RNA synthetases class-II family profile" evidence="7">
    <location>
        <begin position="23"/>
        <end position="332"/>
    </location>
</feature>
<reference evidence="8 9" key="1">
    <citation type="submission" date="2019-10" db="EMBL/GenBank/DDBJ databases">
        <title>Pseudoalteromonas rubra S4059.</title>
        <authorList>
            <person name="Paulsen S."/>
            <person name="Wang X."/>
        </authorList>
    </citation>
    <scope>NUCLEOTIDE SEQUENCE [LARGE SCALE GENOMIC DNA]</scope>
    <source>
        <strain evidence="8 9">S4059</strain>
    </source>
</reference>
<evidence type="ECO:0000259" key="7">
    <source>
        <dbReference type="PROSITE" id="PS50862"/>
    </source>
</evidence>
<dbReference type="GO" id="GO:0005524">
    <property type="term" value="F:ATP binding"/>
    <property type="evidence" value="ECO:0007669"/>
    <property type="project" value="UniProtKB-UniRule"/>
</dbReference>
<organism evidence="8 9">
    <name type="scientific">Pseudoalteromonas rubra</name>
    <dbReference type="NCBI Taxonomy" id="43658"/>
    <lineage>
        <taxon>Bacteria</taxon>
        <taxon>Pseudomonadati</taxon>
        <taxon>Pseudomonadota</taxon>
        <taxon>Gammaproteobacteria</taxon>
        <taxon>Alteromonadales</taxon>
        <taxon>Pseudoalteromonadaceae</taxon>
        <taxon>Pseudoalteromonas</taxon>
    </lineage>
</organism>
<evidence type="ECO:0000256" key="5">
    <source>
        <dbReference type="ARBA" id="ARBA00052794"/>
    </source>
</evidence>
<dbReference type="InterPro" id="IPR004364">
    <property type="entry name" value="Aa-tRNA-synt_II"/>
</dbReference>
<dbReference type="Proteomes" id="UP000305729">
    <property type="component" value="Chromosome 1"/>
</dbReference>
<dbReference type="NCBIfam" id="TIGR00462">
    <property type="entry name" value="genX"/>
    <property type="match status" value="1"/>
</dbReference>
<dbReference type="NCBIfam" id="NF006828">
    <property type="entry name" value="PRK09350.1"/>
    <property type="match status" value="1"/>
</dbReference>
<dbReference type="InterPro" id="IPR018149">
    <property type="entry name" value="Lys-tRNA-synth_II_C"/>
</dbReference>
<feature type="binding site" evidence="6">
    <location>
        <position position="258"/>
    </location>
    <ligand>
        <name>substrate</name>
    </ligand>
</feature>
<dbReference type="GO" id="GO:0005829">
    <property type="term" value="C:cytosol"/>
    <property type="evidence" value="ECO:0007669"/>
    <property type="project" value="TreeGrafter"/>
</dbReference>
<evidence type="ECO:0000313" key="8">
    <source>
        <dbReference type="EMBL" id="QPB84715.1"/>
    </source>
</evidence>
<feature type="binding site" evidence="6">
    <location>
        <position position="125"/>
    </location>
    <ligand>
        <name>substrate</name>
    </ligand>
</feature>
<dbReference type="STRING" id="43658.AT705_10315"/>
<dbReference type="PROSITE" id="PS50862">
    <property type="entry name" value="AA_TRNA_LIGASE_II"/>
    <property type="match status" value="1"/>
</dbReference>
<dbReference type="FunFam" id="3.30.930.10:FF:000017">
    <property type="entry name" value="Elongation factor P--(R)-beta-lysine ligase"/>
    <property type="match status" value="1"/>
</dbReference>
<gene>
    <name evidence="6 8" type="primary">epmA</name>
    <name evidence="8" type="ORF">CWC22_017695</name>
</gene>
<proteinExistence type="inferred from homology"/>
<dbReference type="AlphaFoldDB" id="A0A5S3V1M4"/>
<feature type="binding site" evidence="6">
    <location>
        <position position="116"/>
    </location>
    <ligand>
        <name>ATP</name>
        <dbReference type="ChEBI" id="CHEBI:30616"/>
    </ligand>
</feature>
<keyword evidence="8" id="KW-0251">Elongation factor</keyword>
<dbReference type="GO" id="GO:0016880">
    <property type="term" value="F:acid-ammonia (or amide) ligase activity"/>
    <property type="evidence" value="ECO:0007669"/>
    <property type="project" value="UniProtKB-UniRule"/>
</dbReference>
<feature type="binding site" evidence="6">
    <location>
        <begin position="83"/>
        <end position="85"/>
    </location>
    <ligand>
        <name>substrate</name>
    </ligand>
</feature>
<evidence type="ECO:0000256" key="6">
    <source>
        <dbReference type="HAMAP-Rule" id="MF_00174"/>
    </source>
</evidence>
<dbReference type="GO" id="GO:0004824">
    <property type="term" value="F:lysine-tRNA ligase activity"/>
    <property type="evidence" value="ECO:0007669"/>
    <property type="project" value="InterPro"/>
</dbReference>
<keyword evidence="8" id="KW-0648">Protein biosynthesis</keyword>
<feature type="binding site" evidence="6">
    <location>
        <begin position="107"/>
        <end position="109"/>
    </location>
    <ligand>
        <name>ATP</name>
        <dbReference type="ChEBI" id="CHEBI:30616"/>
    </ligand>
</feature>